<sequence length="498" mass="57287">MATTKTITTTTATTIPKIIHQLWIGPKPRPSKFMDTWKDKHPDFEYIWWSESEIKNRGLKLECTKQIDDMSEINGKADIIRWEILYHYGGFFMDADSICIKPFDNLIMYQKAFAGYENEQVRKGLVATGTMGFPPKHPLCRAAIDWILRNDVSVERTGNRAWKSVGPGLLTRLLQTGLYKDVTIFPSYFFLPVHHTGLTYNGHNKVYAYQEWGSTKLNYDIMNTIELPPIFQEPEPDNCVSVLVSSYNTNPLHMKECLESIKHQQGHFGIELVWVNDGSTEENTAFLKKILKDFKLTTRFCKVFYKTMGKNVGIGASLNAGILICNNELIIKMDSDDIMVPNRIATQLQFMKSNPECVMCGSNIQFFQVTNEKEKPNEKVGGQQTNHPTQLTWTDYKKSKPHWFMNHPSICYKKSAVLAVGNYNKSTKNVAEDFELEVKILKKFGQVYNIPEVLLYYRIHPGQVTFQGKSSTPEWKERRSKFIENMINSDDNDTDISM</sequence>
<dbReference type="EMBL" id="MN740033">
    <property type="protein sequence ID" value="QHT85137.1"/>
    <property type="molecule type" value="Genomic_DNA"/>
</dbReference>
<name>A0A6C0HY65_9ZZZZ</name>
<dbReference type="InterPro" id="IPR007577">
    <property type="entry name" value="GlycoTrfase_DXD_sugar-bd_CS"/>
</dbReference>
<evidence type="ECO:0000259" key="1">
    <source>
        <dbReference type="Pfam" id="PF00535"/>
    </source>
</evidence>
<dbReference type="SUPFAM" id="SSF53448">
    <property type="entry name" value="Nucleotide-diphospho-sugar transferases"/>
    <property type="match status" value="2"/>
</dbReference>
<dbReference type="InterPro" id="IPR001173">
    <property type="entry name" value="Glyco_trans_2-like"/>
</dbReference>
<dbReference type="PANTHER" id="PTHR22916:SF3">
    <property type="entry name" value="UDP-GLCNAC:BETAGAL BETA-1,3-N-ACETYLGLUCOSAMINYLTRANSFERASE-LIKE PROTEIN 1"/>
    <property type="match status" value="1"/>
</dbReference>
<dbReference type="GO" id="GO:0016758">
    <property type="term" value="F:hexosyltransferase activity"/>
    <property type="evidence" value="ECO:0007669"/>
    <property type="project" value="UniProtKB-ARBA"/>
</dbReference>
<dbReference type="Pfam" id="PF00535">
    <property type="entry name" value="Glycos_transf_2"/>
    <property type="match status" value="1"/>
</dbReference>
<dbReference type="Gene3D" id="3.90.550.20">
    <property type="match status" value="1"/>
</dbReference>
<dbReference type="Pfam" id="PF04488">
    <property type="entry name" value="Gly_transf_sug"/>
    <property type="match status" value="1"/>
</dbReference>
<dbReference type="PANTHER" id="PTHR22916">
    <property type="entry name" value="GLYCOSYLTRANSFERASE"/>
    <property type="match status" value="1"/>
</dbReference>
<dbReference type="InterPro" id="IPR029044">
    <property type="entry name" value="Nucleotide-diphossugar_trans"/>
</dbReference>
<reference evidence="2" key="1">
    <citation type="journal article" date="2020" name="Nature">
        <title>Giant virus diversity and host interactions through global metagenomics.</title>
        <authorList>
            <person name="Schulz F."/>
            <person name="Roux S."/>
            <person name="Paez-Espino D."/>
            <person name="Jungbluth S."/>
            <person name="Walsh D.A."/>
            <person name="Denef V.J."/>
            <person name="McMahon K.D."/>
            <person name="Konstantinidis K.T."/>
            <person name="Eloe-Fadrosh E.A."/>
            <person name="Kyrpides N.C."/>
            <person name="Woyke T."/>
        </authorList>
    </citation>
    <scope>NUCLEOTIDE SEQUENCE</scope>
    <source>
        <strain evidence="2">GVMAG-M-3300023184-178</strain>
    </source>
</reference>
<organism evidence="2">
    <name type="scientific">viral metagenome</name>
    <dbReference type="NCBI Taxonomy" id="1070528"/>
    <lineage>
        <taxon>unclassified sequences</taxon>
        <taxon>metagenomes</taxon>
        <taxon>organismal metagenomes</taxon>
    </lineage>
</organism>
<feature type="domain" description="Glycosyltransferase 2-like" evidence="1">
    <location>
        <begin position="241"/>
        <end position="383"/>
    </location>
</feature>
<evidence type="ECO:0000313" key="2">
    <source>
        <dbReference type="EMBL" id="QHT85137.1"/>
    </source>
</evidence>
<accession>A0A6C0HY65</accession>
<dbReference type="Gene3D" id="3.90.550.10">
    <property type="entry name" value="Spore Coat Polysaccharide Biosynthesis Protein SpsA, Chain A"/>
    <property type="match status" value="1"/>
</dbReference>
<proteinExistence type="predicted"/>
<protein>
    <recommendedName>
        <fullName evidence="1">Glycosyltransferase 2-like domain-containing protein</fullName>
    </recommendedName>
</protein>
<dbReference type="AlphaFoldDB" id="A0A6C0HY65"/>